<feature type="domain" description="PNPLA" evidence="5">
    <location>
        <begin position="6"/>
        <end position="189"/>
    </location>
</feature>
<dbReference type="EMBL" id="AP023366">
    <property type="protein sequence ID" value="BCJ87847.1"/>
    <property type="molecule type" value="Genomic_DNA"/>
</dbReference>
<dbReference type="RefSeq" id="WP_200758278.1">
    <property type="nucleotide sequence ID" value="NZ_AP023366.1"/>
</dbReference>
<proteinExistence type="predicted"/>
<accession>A0A7I8DCU2</accession>
<keyword evidence="3 4" id="KW-0443">Lipid metabolism</keyword>
<dbReference type="Pfam" id="PF01734">
    <property type="entry name" value="Patatin"/>
    <property type="match status" value="1"/>
</dbReference>
<sequence>MKKIGLALGGGGVAGGAHLGVLLALEEANVQIDCLTGTSVGAIIASLYAYGITSSQLIKLIPTIGKHYLDFDYWSILRSMGRQARFTGLIKGKRLRNMIAKKTRNVSMSQLKMPVAFLATDIIQAKPVIFSSRPLHTDDTARDIVTDILLADAVQASFSIPILFQPVMYRNRMFVDGGLLENCPVDAARLLGADKVIAVNLVFANPVRSRFDSLSSLMTRVININLATQSKSIRKKADFVLHPEVDSIDILDFSKLELCIQIGYTHTQKQISEIKNLIT</sequence>
<dbReference type="GO" id="GO:0016787">
    <property type="term" value="F:hydrolase activity"/>
    <property type="evidence" value="ECO:0007669"/>
    <property type="project" value="UniProtKB-UniRule"/>
</dbReference>
<keyword evidence="1 4" id="KW-0378">Hydrolase</keyword>
<dbReference type="Gene3D" id="3.40.1090.10">
    <property type="entry name" value="Cytosolic phospholipase A2 catalytic domain"/>
    <property type="match status" value="1"/>
</dbReference>
<evidence type="ECO:0000256" key="2">
    <source>
        <dbReference type="ARBA" id="ARBA00022963"/>
    </source>
</evidence>
<evidence type="ECO:0000256" key="1">
    <source>
        <dbReference type="ARBA" id="ARBA00022801"/>
    </source>
</evidence>
<dbReference type="InterPro" id="IPR016035">
    <property type="entry name" value="Acyl_Trfase/lysoPLipase"/>
</dbReference>
<dbReference type="GO" id="GO:0016042">
    <property type="term" value="P:lipid catabolic process"/>
    <property type="evidence" value="ECO:0007669"/>
    <property type="project" value="UniProtKB-UniRule"/>
</dbReference>
<name>A0A7I8DCU2_9BACL</name>
<feature type="short sequence motif" description="GXGXXG" evidence="4">
    <location>
        <begin position="10"/>
        <end position="15"/>
    </location>
</feature>
<keyword evidence="2 4" id="KW-0442">Lipid degradation</keyword>
<dbReference type="SUPFAM" id="SSF52151">
    <property type="entry name" value="FabD/lysophospholipase-like"/>
    <property type="match status" value="1"/>
</dbReference>
<evidence type="ECO:0000313" key="6">
    <source>
        <dbReference type="EMBL" id="BCJ87847.1"/>
    </source>
</evidence>
<evidence type="ECO:0000313" key="7">
    <source>
        <dbReference type="Proteomes" id="UP000593802"/>
    </source>
</evidence>
<dbReference type="Proteomes" id="UP000593802">
    <property type="component" value="Chromosome"/>
</dbReference>
<dbReference type="InterPro" id="IPR002641">
    <property type="entry name" value="PNPLA_dom"/>
</dbReference>
<organism evidence="6 7">
    <name type="scientific">Effusibacillus dendaii</name>
    <dbReference type="NCBI Taxonomy" id="2743772"/>
    <lineage>
        <taxon>Bacteria</taxon>
        <taxon>Bacillati</taxon>
        <taxon>Bacillota</taxon>
        <taxon>Bacilli</taxon>
        <taxon>Bacillales</taxon>
        <taxon>Alicyclobacillaceae</taxon>
        <taxon>Effusibacillus</taxon>
    </lineage>
</organism>
<gene>
    <name evidence="6" type="ORF">skT53_28320</name>
</gene>
<evidence type="ECO:0000259" key="5">
    <source>
        <dbReference type="PROSITE" id="PS51635"/>
    </source>
</evidence>
<feature type="short sequence motif" description="GXSXG" evidence="4">
    <location>
        <begin position="37"/>
        <end position="41"/>
    </location>
</feature>
<feature type="active site" description="Proton acceptor" evidence="4">
    <location>
        <position position="176"/>
    </location>
</feature>
<feature type="short sequence motif" description="DGA/G" evidence="4">
    <location>
        <begin position="176"/>
        <end position="178"/>
    </location>
</feature>
<dbReference type="PANTHER" id="PTHR14226:SF76">
    <property type="entry name" value="NTE FAMILY PROTEIN RSSA"/>
    <property type="match status" value="1"/>
</dbReference>
<dbReference type="PANTHER" id="PTHR14226">
    <property type="entry name" value="NEUROPATHY TARGET ESTERASE/SWISS CHEESE D.MELANOGASTER"/>
    <property type="match status" value="1"/>
</dbReference>
<dbReference type="InterPro" id="IPR050301">
    <property type="entry name" value="NTE"/>
</dbReference>
<dbReference type="AlphaFoldDB" id="A0A7I8DCU2"/>
<protein>
    <recommendedName>
        <fullName evidence="5">PNPLA domain-containing protein</fullName>
    </recommendedName>
</protein>
<feature type="active site" description="Nucleophile" evidence="4">
    <location>
        <position position="39"/>
    </location>
</feature>
<evidence type="ECO:0000256" key="3">
    <source>
        <dbReference type="ARBA" id="ARBA00023098"/>
    </source>
</evidence>
<evidence type="ECO:0000256" key="4">
    <source>
        <dbReference type="PROSITE-ProRule" id="PRU01161"/>
    </source>
</evidence>
<reference evidence="6 7" key="1">
    <citation type="submission" date="2020-08" db="EMBL/GenBank/DDBJ databases">
        <title>Complete Genome Sequence of Effusibacillus dendaii Strain skT53, Isolated from Farmland soil.</title>
        <authorList>
            <person name="Konishi T."/>
            <person name="Kawasaki H."/>
        </authorList>
    </citation>
    <scope>NUCLEOTIDE SEQUENCE [LARGE SCALE GENOMIC DNA]</scope>
    <source>
        <strain evidence="7">skT53</strain>
    </source>
</reference>
<keyword evidence="7" id="KW-1185">Reference proteome</keyword>
<dbReference type="PROSITE" id="PS51635">
    <property type="entry name" value="PNPLA"/>
    <property type="match status" value="1"/>
</dbReference>
<dbReference type="KEGG" id="eff:skT53_28320"/>